<dbReference type="EMBL" id="BMXI01000002">
    <property type="protein sequence ID" value="GHC44713.1"/>
    <property type="molecule type" value="Genomic_DNA"/>
</dbReference>
<accession>A0A918WG85</accession>
<protein>
    <submittedName>
        <fullName evidence="2">Uncharacterized protein</fullName>
    </submittedName>
</protein>
<comment type="caution">
    <text evidence="2">The sequence shown here is derived from an EMBL/GenBank/DDBJ whole genome shotgun (WGS) entry which is preliminary data.</text>
</comment>
<name>A0A918WG85_9BACT</name>
<evidence type="ECO:0000313" key="3">
    <source>
        <dbReference type="Proteomes" id="UP000644507"/>
    </source>
</evidence>
<organism evidence="2 3">
    <name type="scientific">Roseibacillus persicicus</name>
    <dbReference type="NCBI Taxonomy" id="454148"/>
    <lineage>
        <taxon>Bacteria</taxon>
        <taxon>Pseudomonadati</taxon>
        <taxon>Verrucomicrobiota</taxon>
        <taxon>Verrucomicrobiia</taxon>
        <taxon>Verrucomicrobiales</taxon>
        <taxon>Verrucomicrobiaceae</taxon>
        <taxon>Roseibacillus</taxon>
    </lineage>
</organism>
<reference evidence="2" key="2">
    <citation type="submission" date="2020-09" db="EMBL/GenBank/DDBJ databases">
        <authorList>
            <person name="Sun Q."/>
            <person name="Kim S."/>
        </authorList>
    </citation>
    <scope>NUCLEOTIDE SEQUENCE</scope>
    <source>
        <strain evidence="2">KCTC 12988</strain>
    </source>
</reference>
<gene>
    <name evidence="2" type="ORF">GCM10007100_07480</name>
</gene>
<dbReference type="AlphaFoldDB" id="A0A918WG85"/>
<evidence type="ECO:0000256" key="1">
    <source>
        <dbReference type="SAM" id="MobiDB-lite"/>
    </source>
</evidence>
<evidence type="ECO:0000313" key="2">
    <source>
        <dbReference type="EMBL" id="GHC44713.1"/>
    </source>
</evidence>
<feature type="region of interest" description="Disordered" evidence="1">
    <location>
        <begin position="50"/>
        <end position="71"/>
    </location>
</feature>
<dbReference type="Proteomes" id="UP000644507">
    <property type="component" value="Unassembled WGS sequence"/>
</dbReference>
<keyword evidence="3" id="KW-1185">Reference proteome</keyword>
<proteinExistence type="predicted"/>
<reference evidence="2" key="1">
    <citation type="journal article" date="2014" name="Int. J. Syst. Evol. Microbiol.">
        <title>Complete genome sequence of Corynebacterium casei LMG S-19264T (=DSM 44701T), isolated from a smear-ripened cheese.</title>
        <authorList>
            <consortium name="US DOE Joint Genome Institute (JGI-PGF)"/>
            <person name="Walter F."/>
            <person name="Albersmeier A."/>
            <person name="Kalinowski J."/>
            <person name="Ruckert C."/>
        </authorList>
    </citation>
    <scope>NUCLEOTIDE SEQUENCE</scope>
    <source>
        <strain evidence="2">KCTC 12988</strain>
    </source>
</reference>
<sequence>MHKQNGQSFAYEGNVARLNSCCKTILPYRDNFLDNFSTFVVWRVLSNPGEKVSQPTRKEHINNLPQPTGTS</sequence>